<protein>
    <submittedName>
        <fullName evidence="2">Uncharacterized protein DUF58</fullName>
    </submittedName>
</protein>
<proteinExistence type="predicted"/>
<dbReference type="EMBL" id="QICL01000013">
    <property type="protein sequence ID" value="PXV63581.1"/>
    <property type="molecule type" value="Genomic_DNA"/>
</dbReference>
<dbReference type="PANTHER" id="PTHR33608">
    <property type="entry name" value="BLL2464 PROTEIN"/>
    <property type="match status" value="1"/>
</dbReference>
<feature type="domain" description="DUF58" evidence="1">
    <location>
        <begin position="42"/>
        <end position="251"/>
    </location>
</feature>
<evidence type="ECO:0000313" key="3">
    <source>
        <dbReference type="Proteomes" id="UP000247973"/>
    </source>
</evidence>
<dbReference type="InterPro" id="IPR036465">
    <property type="entry name" value="vWFA_dom_sf"/>
</dbReference>
<dbReference type="Proteomes" id="UP000247973">
    <property type="component" value="Unassembled WGS sequence"/>
</dbReference>
<dbReference type="Pfam" id="PF01882">
    <property type="entry name" value="DUF58"/>
    <property type="match status" value="1"/>
</dbReference>
<evidence type="ECO:0000313" key="2">
    <source>
        <dbReference type="EMBL" id="PXV63581.1"/>
    </source>
</evidence>
<reference evidence="2 3" key="1">
    <citation type="submission" date="2018-03" db="EMBL/GenBank/DDBJ databases">
        <title>Genomic Encyclopedia of Archaeal and Bacterial Type Strains, Phase II (KMG-II): from individual species to whole genera.</title>
        <authorList>
            <person name="Goeker M."/>
        </authorList>
    </citation>
    <scope>NUCLEOTIDE SEQUENCE [LARGE SCALE GENOMIC DNA]</scope>
    <source>
        <strain evidence="2 3">DSM 100214</strain>
    </source>
</reference>
<name>A0A2V3PPU1_9BACT</name>
<dbReference type="OrthoDB" id="9776116at2"/>
<dbReference type="Gene3D" id="3.40.50.410">
    <property type="entry name" value="von Willebrand factor, type A domain"/>
    <property type="match status" value="1"/>
</dbReference>
<dbReference type="RefSeq" id="WP_110310901.1">
    <property type="nucleotide sequence ID" value="NZ_QICL01000013.1"/>
</dbReference>
<dbReference type="PANTHER" id="PTHR33608:SF6">
    <property type="entry name" value="BLL2464 PROTEIN"/>
    <property type="match status" value="1"/>
</dbReference>
<gene>
    <name evidence="2" type="ORF">CLV62_11368</name>
</gene>
<evidence type="ECO:0000259" key="1">
    <source>
        <dbReference type="Pfam" id="PF01882"/>
    </source>
</evidence>
<accession>A0A2V3PPU1</accession>
<dbReference type="InterPro" id="IPR002881">
    <property type="entry name" value="DUF58"/>
</dbReference>
<keyword evidence="3" id="KW-1185">Reference proteome</keyword>
<comment type="caution">
    <text evidence="2">The sequence shown here is derived from an EMBL/GenBank/DDBJ whole genome shotgun (WGS) entry which is preliminary data.</text>
</comment>
<dbReference type="SUPFAM" id="SSF53300">
    <property type="entry name" value="vWA-like"/>
    <property type="match status" value="1"/>
</dbReference>
<sequence length="292" mass="34135">METSELLKKVRQIEIKTRGLSRNIFAGQYHSAFKGRGMAFSEVREYNYGDDIRDIDWNVTARYNKPFIKIFEEEREMTVMLLVDVSGSLDFGTQNATKRDIITEIAATLSFSAIQNNDKIGVIFFTNKIEKFIPPKKGKKHILYIIRELLDFQPTHTQTDLTMALKFLTNAIKKRCTAFLISDFLDVFDYQNALTIANRKHDLVALQIYDKLEVELPSVGLMKMVDAETQEETWIDTSSKKVRERYNRYYQKMLFEVQQSFTKSRVDNVSMSTDQDYVKGLLALFQKRNYMR</sequence>
<organism evidence="2 3">
    <name type="scientific">Dysgonomonas alginatilytica</name>
    <dbReference type="NCBI Taxonomy" id="1605892"/>
    <lineage>
        <taxon>Bacteria</taxon>
        <taxon>Pseudomonadati</taxon>
        <taxon>Bacteroidota</taxon>
        <taxon>Bacteroidia</taxon>
        <taxon>Bacteroidales</taxon>
        <taxon>Dysgonomonadaceae</taxon>
        <taxon>Dysgonomonas</taxon>
    </lineage>
</organism>
<dbReference type="AlphaFoldDB" id="A0A2V3PPU1"/>